<organism evidence="4 5">
    <name type="scientific">Pseudomassariella vexata</name>
    <dbReference type="NCBI Taxonomy" id="1141098"/>
    <lineage>
        <taxon>Eukaryota</taxon>
        <taxon>Fungi</taxon>
        <taxon>Dikarya</taxon>
        <taxon>Ascomycota</taxon>
        <taxon>Pezizomycotina</taxon>
        <taxon>Sordariomycetes</taxon>
        <taxon>Xylariomycetidae</taxon>
        <taxon>Amphisphaeriales</taxon>
        <taxon>Pseudomassariaceae</taxon>
        <taxon>Pseudomassariella</taxon>
    </lineage>
</organism>
<sequence>MNRIRETLARLTRAARGSRDETATFRRTTNAVRGSSLDDVEYGPLVLYNEIQDGEEGVDIVLVHDLYGNRISSWTKGAVCWPRDLLAHDLPGARVIVWGWASAGFADQADLLLADISRMRNGTTRPIIFVGHGLGGVVIKEALVTAAMSRIYGSHTSLGNVYPKTVGCIFLGTPHTRSGKRSLGDVVAAAALLAPRTPSLPLLRALRDSNETLEQQHGTFLMISRDIRVVCMREELPTMVRDPEAPGGGKGAMAQVMIPRDCAAYAGNIAANVTRDEIRANHADIARFAERDDLGYLQIVAHLSRMSCGPSPAQVEARAIRNQEILDTLYFDTMREREARIDSAYGQTCEWILSPKVSPFHDYLKSNDPILWISGKAGSGKSTLMKYAWSSEKVKHELADGWAKDGDLHMACFFMFEGGNRIQKSYEGILRSVLYQVLSTRTDLINVCFPSFFDGPWPPPTQFNSITNLNQGVYSLFAHMSETLRLFVFLDGIDEYRIMERKDYYAKEDLEIAYGDDFDTNDEAWGRSKWINDSHQEIAKLVTSMASKDVVKFIITSRELPIFDEAFADLPKIRLQEHTEKAIAMYVEGRLEDEAPGLPDSKNLCKHVAQKSRGDILWAKLAIDMVVDCSLRTLKPTLDSLPTQLGGPDGLYMRMLENLSSEYQCDANRIFHLVLKAQEPPSLLTLAFAEEGHVDPVTKELRITLDSAQPHTRASIQKLTDNQQARLQTRCAGLLVAEAEPSDNSVEMAQRVVFVHQTSKEWVGRKDVWQRLPSTPVLDEVELDFSLLSGCVRHLMAFDVHTSAVSVWSTPKFLPDAWFLIANTLRYAERIDGSLGDDAKNHYFALMDALDMTCQAAWMTALHSQKPINQDPDWYERKMQSLVKKHWASLEPMEVGKSPKRKDFLALAVQANLLQYVAHKLESLDPEMRKKKAQELLVYCVSPHAEGFSACVSLSGDCLDFHRDMPDTRLLDILFDSGASVKDSDDDKNTNSSKTWIKALKTGRRYFSRGSATMSHLMETGASRRLMLNRERWVAAVKALLLHGADPNVEIQITGTGTGAGLNAGGIGEENGSTDIVVAGDFIRGTLEGEPEYALELMELEMIMGRRGSVQINS</sequence>
<evidence type="ECO:0000256" key="1">
    <source>
        <dbReference type="ARBA" id="ARBA00022737"/>
    </source>
</evidence>
<evidence type="ECO:0008006" key="6">
    <source>
        <dbReference type="Google" id="ProtNLM"/>
    </source>
</evidence>
<dbReference type="Pfam" id="PF24883">
    <property type="entry name" value="NPHP3_N"/>
    <property type="match status" value="1"/>
</dbReference>
<dbReference type="InterPro" id="IPR029058">
    <property type="entry name" value="AB_hydrolase_fold"/>
</dbReference>
<dbReference type="SUPFAM" id="SSF53474">
    <property type="entry name" value="alpha/beta-Hydrolases"/>
    <property type="match status" value="1"/>
</dbReference>
<dbReference type="Gene3D" id="3.40.50.300">
    <property type="entry name" value="P-loop containing nucleotide triphosphate hydrolases"/>
    <property type="match status" value="1"/>
</dbReference>
<dbReference type="PANTHER" id="PTHR10039:SF5">
    <property type="entry name" value="NACHT DOMAIN-CONTAINING PROTEIN"/>
    <property type="match status" value="1"/>
</dbReference>
<dbReference type="InterPro" id="IPR056693">
    <property type="entry name" value="DUF7791"/>
</dbReference>
<name>A0A1Y2DXV1_9PEZI</name>
<gene>
    <name evidence="4" type="ORF">BCR38DRAFT_343319</name>
</gene>
<evidence type="ECO:0000313" key="5">
    <source>
        <dbReference type="Proteomes" id="UP000193689"/>
    </source>
</evidence>
<dbReference type="InterPro" id="IPR027417">
    <property type="entry name" value="P-loop_NTPase"/>
</dbReference>
<comment type="caution">
    <text evidence="4">The sequence shown here is derived from an EMBL/GenBank/DDBJ whole genome shotgun (WGS) entry which is preliminary data.</text>
</comment>
<keyword evidence="5" id="KW-1185">Reference proteome</keyword>
<dbReference type="InParanoid" id="A0A1Y2DXV1"/>
<evidence type="ECO:0000259" key="3">
    <source>
        <dbReference type="Pfam" id="PF25053"/>
    </source>
</evidence>
<evidence type="ECO:0000259" key="2">
    <source>
        <dbReference type="Pfam" id="PF24883"/>
    </source>
</evidence>
<keyword evidence="1" id="KW-0677">Repeat</keyword>
<reference evidence="4 5" key="1">
    <citation type="submission" date="2016-07" db="EMBL/GenBank/DDBJ databases">
        <title>Pervasive Adenine N6-methylation of Active Genes in Fungi.</title>
        <authorList>
            <consortium name="DOE Joint Genome Institute"/>
            <person name="Mondo S.J."/>
            <person name="Dannebaum R.O."/>
            <person name="Kuo R.C."/>
            <person name="Labutti K."/>
            <person name="Haridas S."/>
            <person name="Kuo A."/>
            <person name="Salamov A."/>
            <person name="Ahrendt S.R."/>
            <person name="Lipzen A."/>
            <person name="Sullivan W."/>
            <person name="Andreopoulos W.B."/>
            <person name="Clum A."/>
            <person name="Lindquist E."/>
            <person name="Daum C."/>
            <person name="Ramamoorthy G.K."/>
            <person name="Gryganskyi A."/>
            <person name="Culley D."/>
            <person name="Magnuson J.K."/>
            <person name="James T.Y."/>
            <person name="O'Malley M.A."/>
            <person name="Stajich J.E."/>
            <person name="Spatafora J.W."/>
            <person name="Visel A."/>
            <person name="Grigoriev I.V."/>
        </authorList>
    </citation>
    <scope>NUCLEOTIDE SEQUENCE [LARGE SCALE GENOMIC DNA]</scope>
    <source>
        <strain evidence="4 5">CBS 129021</strain>
    </source>
</reference>
<dbReference type="Pfam" id="PF25053">
    <property type="entry name" value="DUF7791"/>
    <property type="match status" value="1"/>
</dbReference>
<evidence type="ECO:0000313" key="4">
    <source>
        <dbReference type="EMBL" id="ORY63944.1"/>
    </source>
</evidence>
<dbReference type="RefSeq" id="XP_040715358.1">
    <property type="nucleotide sequence ID" value="XM_040856024.1"/>
</dbReference>
<dbReference type="Proteomes" id="UP000193689">
    <property type="component" value="Unassembled WGS sequence"/>
</dbReference>
<feature type="domain" description="DUF7791" evidence="3">
    <location>
        <begin position="660"/>
        <end position="804"/>
    </location>
</feature>
<feature type="domain" description="Nephrocystin 3-like N-terminal" evidence="2">
    <location>
        <begin position="347"/>
        <end position="497"/>
    </location>
</feature>
<dbReference type="PANTHER" id="PTHR10039">
    <property type="entry name" value="AMELOGENIN"/>
    <property type="match status" value="1"/>
</dbReference>
<accession>A0A1Y2DXV1</accession>
<dbReference type="GeneID" id="63772236"/>
<dbReference type="OrthoDB" id="4732327at2759"/>
<dbReference type="AlphaFoldDB" id="A0A1Y2DXV1"/>
<dbReference type="Gene3D" id="3.40.50.1820">
    <property type="entry name" value="alpha/beta hydrolase"/>
    <property type="match status" value="1"/>
</dbReference>
<dbReference type="InterPro" id="IPR056884">
    <property type="entry name" value="NPHP3-like_N"/>
</dbReference>
<proteinExistence type="predicted"/>
<protein>
    <recommendedName>
        <fullName evidence="6">NACHT domain-containing protein</fullName>
    </recommendedName>
</protein>
<dbReference type="SUPFAM" id="SSF52540">
    <property type="entry name" value="P-loop containing nucleoside triphosphate hydrolases"/>
    <property type="match status" value="1"/>
</dbReference>
<dbReference type="EMBL" id="MCFJ01000007">
    <property type="protein sequence ID" value="ORY63944.1"/>
    <property type="molecule type" value="Genomic_DNA"/>
</dbReference>